<feature type="domain" description="Glycosyl transferase family 1" evidence="1">
    <location>
        <begin position="227"/>
        <end position="386"/>
    </location>
</feature>
<reference evidence="2 3" key="1">
    <citation type="submission" date="2020-08" db="EMBL/GenBank/DDBJ databases">
        <title>A Genomic Blueprint of the Chicken Gut Microbiome.</title>
        <authorList>
            <person name="Gilroy R."/>
            <person name="Ravi A."/>
            <person name="Getino M."/>
            <person name="Pursley I."/>
            <person name="Horton D.L."/>
            <person name="Alikhan N.-F."/>
            <person name="Baker D."/>
            <person name="Gharbi K."/>
            <person name="Hall N."/>
            <person name="Watson M."/>
            <person name="Adriaenssens E.M."/>
            <person name="Foster-Nyarko E."/>
            <person name="Jarju S."/>
            <person name="Secka A."/>
            <person name="Antonio M."/>
            <person name="Oren A."/>
            <person name="Chaudhuri R."/>
            <person name="La Ragione R.M."/>
            <person name="Hildebrand F."/>
            <person name="Pallen M.J."/>
        </authorList>
    </citation>
    <scope>NUCLEOTIDE SEQUENCE [LARGE SCALE GENOMIC DNA]</scope>
    <source>
        <strain evidence="2 3">Re31</strain>
    </source>
</reference>
<dbReference type="InterPro" id="IPR001296">
    <property type="entry name" value="Glyco_trans_1"/>
</dbReference>
<dbReference type="Pfam" id="PF00534">
    <property type="entry name" value="Glycos_transf_1"/>
    <property type="match status" value="1"/>
</dbReference>
<dbReference type="SUPFAM" id="SSF53756">
    <property type="entry name" value="UDP-Glycosyltransferase/glycogen phosphorylase"/>
    <property type="match status" value="1"/>
</dbReference>
<proteinExistence type="predicted"/>
<name>A0ABR8X8L2_9BACL</name>
<dbReference type="Proteomes" id="UP000640930">
    <property type="component" value="Unassembled WGS sequence"/>
</dbReference>
<keyword evidence="3" id="KW-1185">Reference proteome</keyword>
<sequence>MNVLASVYACSPYDGSERAVGWNWVCELDKHHQLWVLTSKVYEKDIETYKERNPNSLLNTKFIYVDLPKYKSFWHKGYRGERIYYILWQKAALKVAEKLIKDIHFDLVHHITYVTCVLPTYMHQLGLPFLYGPVSGGENIPSIIEFPMSIKNTFIEKIRKFTQLFFQSTPNFTKTMERATLILATTEETKMFIPKKYHDKVNIFQSIVLDEHFFYPKPKEKSASICKILIAGRMIYWKGFEIAIWSSIKALENGCNVEITILGDTDDGSPSFKEYLMSLSDKYSHKIKFISKVDYHKMKEFYDEFDILLNCSLRDSGCYVVMEGMSRGLPVICIDTGGPKINTTEESAIKIKPDRLEKMIADIANGICRLVEDKELRLKMGKAARQHAMNHFVSNKRTLQMNEYYHYVVNKK</sequence>
<accession>A0ABR8X8L2</accession>
<evidence type="ECO:0000313" key="2">
    <source>
        <dbReference type="EMBL" id="MBD8025667.1"/>
    </source>
</evidence>
<evidence type="ECO:0000259" key="1">
    <source>
        <dbReference type="Pfam" id="PF00534"/>
    </source>
</evidence>
<dbReference type="CDD" id="cd03801">
    <property type="entry name" value="GT4_PimA-like"/>
    <property type="match status" value="1"/>
</dbReference>
<protein>
    <submittedName>
        <fullName evidence="2">Glycosyltransferase family 4 protein</fullName>
    </submittedName>
</protein>
<dbReference type="EMBL" id="JACSQA010000003">
    <property type="protein sequence ID" value="MBD8025667.1"/>
    <property type="molecule type" value="Genomic_DNA"/>
</dbReference>
<evidence type="ECO:0000313" key="3">
    <source>
        <dbReference type="Proteomes" id="UP000640930"/>
    </source>
</evidence>
<dbReference type="PANTHER" id="PTHR12526">
    <property type="entry name" value="GLYCOSYLTRANSFERASE"/>
    <property type="match status" value="1"/>
</dbReference>
<comment type="caution">
    <text evidence="2">The sequence shown here is derived from an EMBL/GenBank/DDBJ whole genome shotgun (WGS) entry which is preliminary data.</text>
</comment>
<dbReference type="Gene3D" id="3.40.50.2000">
    <property type="entry name" value="Glycogen Phosphorylase B"/>
    <property type="match status" value="2"/>
</dbReference>
<dbReference type="RefSeq" id="WP_191706214.1">
    <property type="nucleotide sequence ID" value="NZ_JACSQA010000003.1"/>
</dbReference>
<gene>
    <name evidence="2" type="ORF">H9636_03260</name>
</gene>
<organism evidence="2 3">
    <name type="scientific">Ureibacillus galli</name>
    <dbReference type="NCBI Taxonomy" id="2762222"/>
    <lineage>
        <taxon>Bacteria</taxon>
        <taxon>Bacillati</taxon>
        <taxon>Bacillota</taxon>
        <taxon>Bacilli</taxon>
        <taxon>Bacillales</taxon>
        <taxon>Caryophanaceae</taxon>
        <taxon>Ureibacillus</taxon>
    </lineage>
</organism>